<dbReference type="EMBL" id="JAIXMP010000050">
    <property type="protein sequence ID" value="KAI9245685.1"/>
    <property type="molecule type" value="Genomic_DNA"/>
</dbReference>
<proteinExistence type="predicted"/>
<accession>A0AAD5P7L0</accession>
<organism evidence="1 2">
    <name type="scientific">Phascolomyces articulosus</name>
    <dbReference type="NCBI Taxonomy" id="60185"/>
    <lineage>
        <taxon>Eukaryota</taxon>
        <taxon>Fungi</taxon>
        <taxon>Fungi incertae sedis</taxon>
        <taxon>Mucoromycota</taxon>
        <taxon>Mucoromycotina</taxon>
        <taxon>Mucoromycetes</taxon>
        <taxon>Mucorales</taxon>
        <taxon>Lichtheimiaceae</taxon>
        <taxon>Phascolomyces</taxon>
    </lineage>
</organism>
<sequence length="190" mass="22789">MIPFGSETVLEMQVARALDRHPSFIYPSHCLYTIIDFFLDTVSCKEMSRIGVHYRKEGIADLSRDTNDPLMSFKMFSHERELHLHMKTYFSFYLMFIYYDTQNKNYNHRLKRQQGHYFILDGYEEESPVIKEHVTKEETENHRKKEVEMIKENENIARKSTKITYELNDSFSKAYLSCIYTITLWSKAHQ</sequence>
<reference evidence="1" key="2">
    <citation type="submission" date="2023-02" db="EMBL/GenBank/DDBJ databases">
        <authorList>
            <consortium name="DOE Joint Genome Institute"/>
            <person name="Mondo S.J."/>
            <person name="Chang Y."/>
            <person name="Wang Y."/>
            <person name="Ahrendt S."/>
            <person name="Andreopoulos W."/>
            <person name="Barry K."/>
            <person name="Beard J."/>
            <person name="Benny G.L."/>
            <person name="Blankenship S."/>
            <person name="Bonito G."/>
            <person name="Cuomo C."/>
            <person name="Desiro A."/>
            <person name="Gervers K.A."/>
            <person name="Hundley H."/>
            <person name="Kuo A."/>
            <person name="LaButti K."/>
            <person name="Lang B.F."/>
            <person name="Lipzen A."/>
            <person name="O'Donnell K."/>
            <person name="Pangilinan J."/>
            <person name="Reynolds N."/>
            <person name="Sandor L."/>
            <person name="Smith M.W."/>
            <person name="Tsang A."/>
            <person name="Grigoriev I.V."/>
            <person name="Stajich J.E."/>
            <person name="Spatafora J.W."/>
        </authorList>
    </citation>
    <scope>NUCLEOTIDE SEQUENCE</scope>
    <source>
        <strain evidence="1">RSA 2281</strain>
    </source>
</reference>
<comment type="caution">
    <text evidence="1">The sequence shown here is derived from an EMBL/GenBank/DDBJ whole genome shotgun (WGS) entry which is preliminary data.</text>
</comment>
<gene>
    <name evidence="1" type="ORF">BDA99DRAFT_543584</name>
</gene>
<keyword evidence="2" id="KW-1185">Reference proteome</keyword>
<evidence type="ECO:0000313" key="2">
    <source>
        <dbReference type="Proteomes" id="UP001209540"/>
    </source>
</evidence>
<protein>
    <submittedName>
        <fullName evidence="1">Uncharacterized protein</fullName>
    </submittedName>
</protein>
<evidence type="ECO:0000313" key="1">
    <source>
        <dbReference type="EMBL" id="KAI9245685.1"/>
    </source>
</evidence>
<dbReference type="Proteomes" id="UP001209540">
    <property type="component" value="Unassembled WGS sequence"/>
</dbReference>
<dbReference type="AlphaFoldDB" id="A0AAD5P7L0"/>
<name>A0AAD5P7L0_9FUNG</name>
<reference evidence="1" key="1">
    <citation type="journal article" date="2022" name="IScience">
        <title>Evolution of zygomycete secretomes and the origins of terrestrial fungal ecologies.</title>
        <authorList>
            <person name="Chang Y."/>
            <person name="Wang Y."/>
            <person name="Mondo S."/>
            <person name="Ahrendt S."/>
            <person name="Andreopoulos W."/>
            <person name="Barry K."/>
            <person name="Beard J."/>
            <person name="Benny G.L."/>
            <person name="Blankenship S."/>
            <person name="Bonito G."/>
            <person name="Cuomo C."/>
            <person name="Desiro A."/>
            <person name="Gervers K.A."/>
            <person name="Hundley H."/>
            <person name="Kuo A."/>
            <person name="LaButti K."/>
            <person name="Lang B.F."/>
            <person name="Lipzen A."/>
            <person name="O'Donnell K."/>
            <person name="Pangilinan J."/>
            <person name="Reynolds N."/>
            <person name="Sandor L."/>
            <person name="Smith M.E."/>
            <person name="Tsang A."/>
            <person name="Grigoriev I.V."/>
            <person name="Stajich J.E."/>
            <person name="Spatafora J.W."/>
        </authorList>
    </citation>
    <scope>NUCLEOTIDE SEQUENCE</scope>
    <source>
        <strain evidence="1">RSA 2281</strain>
    </source>
</reference>